<dbReference type="Pfam" id="PF13561">
    <property type="entry name" value="adh_short_C2"/>
    <property type="match status" value="1"/>
</dbReference>
<dbReference type="Gene3D" id="3.40.50.720">
    <property type="entry name" value="NAD(P)-binding Rossmann-like Domain"/>
    <property type="match status" value="1"/>
</dbReference>
<evidence type="ECO:0000313" key="4">
    <source>
        <dbReference type="EMBL" id="NHO65901.1"/>
    </source>
</evidence>
<dbReference type="InterPro" id="IPR002347">
    <property type="entry name" value="SDR_fam"/>
</dbReference>
<dbReference type="SMART" id="SM00822">
    <property type="entry name" value="PKS_KR"/>
    <property type="match status" value="1"/>
</dbReference>
<comment type="similarity">
    <text evidence="1">Belongs to the short-chain dehydrogenases/reductases (SDR) family.</text>
</comment>
<evidence type="ECO:0000256" key="2">
    <source>
        <dbReference type="ARBA" id="ARBA00023002"/>
    </source>
</evidence>
<dbReference type="Proteomes" id="UP000787472">
    <property type="component" value="Unassembled WGS sequence"/>
</dbReference>
<organism evidence="4 5">
    <name type="scientific">Pseudomaricurvus hydrocarbonicus</name>
    <dbReference type="NCBI Taxonomy" id="1470433"/>
    <lineage>
        <taxon>Bacteria</taxon>
        <taxon>Pseudomonadati</taxon>
        <taxon>Pseudomonadota</taxon>
        <taxon>Gammaproteobacteria</taxon>
        <taxon>Cellvibrionales</taxon>
        <taxon>Cellvibrionaceae</taxon>
        <taxon>Pseudomaricurvus</taxon>
    </lineage>
</organism>
<dbReference type="InterPro" id="IPR036291">
    <property type="entry name" value="NAD(P)-bd_dom_sf"/>
</dbReference>
<dbReference type="PRINTS" id="PR00080">
    <property type="entry name" value="SDRFAMILY"/>
</dbReference>
<dbReference type="PRINTS" id="PR00081">
    <property type="entry name" value="GDHRDH"/>
</dbReference>
<dbReference type="PANTHER" id="PTHR42760:SF133">
    <property type="entry name" value="3-OXOACYL-[ACYL-CARRIER-PROTEIN] REDUCTASE"/>
    <property type="match status" value="1"/>
</dbReference>
<sequence length="257" mass="26925">MGNSSKPVVIITGASAGIGDAIARRFAAGGWNLVAVARRRERLEQLAKDLQGVAEVAIVAGDVTDPQIPEKAVAAAMETFGRLDSLVNNAGAGKWAPVKDTDDATLDEVIDTSLKAPFRFARAALGSMQAGSSIINIGSVFGVLSGMAGGAYSTVKAGLIGMTQALAADYGAQGIRSNLVAPGVIRTDMTDDYWESDYFQRTNHELTPFDREGTAADVANTVFFLASQEGSYINGQTIALDGGWSTTKYLSPEALSR</sequence>
<evidence type="ECO:0000313" key="5">
    <source>
        <dbReference type="Proteomes" id="UP000787472"/>
    </source>
</evidence>
<dbReference type="CDD" id="cd05233">
    <property type="entry name" value="SDR_c"/>
    <property type="match status" value="1"/>
</dbReference>
<feature type="domain" description="Ketoreductase" evidence="3">
    <location>
        <begin position="7"/>
        <end position="143"/>
    </location>
</feature>
<keyword evidence="2" id="KW-0560">Oxidoreductase</keyword>
<name>A0A9E5MHG2_9GAMM</name>
<dbReference type="SUPFAM" id="SSF51735">
    <property type="entry name" value="NAD(P)-binding Rossmann-fold domains"/>
    <property type="match status" value="1"/>
</dbReference>
<proteinExistence type="inferred from homology"/>
<comment type="caution">
    <text evidence="4">The sequence shown here is derived from an EMBL/GenBank/DDBJ whole genome shotgun (WGS) entry which is preliminary data.</text>
</comment>
<dbReference type="InterPro" id="IPR057326">
    <property type="entry name" value="KR_dom"/>
</dbReference>
<dbReference type="PANTHER" id="PTHR42760">
    <property type="entry name" value="SHORT-CHAIN DEHYDROGENASES/REDUCTASES FAMILY MEMBER"/>
    <property type="match status" value="1"/>
</dbReference>
<keyword evidence="5" id="KW-1185">Reference proteome</keyword>
<evidence type="ECO:0000259" key="3">
    <source>
        <dbReference type="SMART" id="SM00822"/>
    </source>
</evidence>
<protein>
    <submittedName>
        <fullName evidence="4">SDR family oxidoreductase</fullName>
    </submittedName>
</protein>
<dbReference type="FunFam" id="3.40.50.720:FF:000084">
    <property type="entry name" value="Short-chain dehydrogenase reductase"/>
    <property type="match status" value="1"/>
</dbReference>
<gene>
    <name evidence="4" type="ORF">G8770_10145</name>
</gene>
<reference evidence="4" key="1">
    <citation type="submission" date="2020-03" db="EMBL/GenBank/DDBJ databases">
        <authorList>
            <person name="Guo F."/>
        </authorList>
    </citation>
    <scope>NUCLEOTIDE SEQUENCE</scope>
    <source>
        <strain evidence="4">JCM 30134</strain>
    </source>
</reference>
<accession>A0A9E5MHG2</accession>
<dbReference type="AlphaFoldDB" id="A0A9E5MHG2"/>
<dbReference type="EMBL" id="JAAONZ010000006">
    <property type="protein sequence ID" value="NHO65901.1"/>
    <property type="molecule type" value="Genomic_DNA"/>
</dbReference>
<dbReference type="RefSeq" id="WP_167185729.1">
    <property type="nucleotide sequence ID" value="NZ_JAAONZ010000006.1"/>
</dbReference>
<evidence type="ECO:0000256" key="1">
    <source>
        <dbReference type="ARBA" id="ARBA00006484"/>
    </source>
</evidence>
<dbReference type="GO" id="GO:0016616">
    <property type="term" value="F:oxidoreductase activity, acting on the CH-OH group of donors, NAD or NADP as acceptor"/>
    <property type="evidence" value="ECO:0007669"/>
    <property type="project" value="UniProtKB-ARBA"/>
</dbReference>